<evidence type="ECO:0000313" key="1">
    <source>
        <dbReference type="EMBL" id="TQL62866.1"/>
    </source>
</evidence>
<dbReference type="AlphaFoldDB" id="A0A542ZRE6"/>
<keyword evidence="2" id="KW-1185">Reference proteome</keyword>
<dbReference type="RefSeq" id="WP_142092654.1">
    <property type="nucleotide sequence ID" value="NZ_BAAAMD010000001.1"/>
</dbReference>
<dbReference type="EMBL" id="VFOR01000001">
    <property type="protein sequence ID" value="TQL62866.1"/>
    <property type="molecule type" value="Genomic_DNA"/>
</dbReference>
<dbReference type="PROSITE" id="PS50096">
    <property type="entry name" value="IQ"/>
    <property type="match status" value="1"/>
</dbReference>
<proteinExistence type="predicted"/>
<name>A0A542ZRE6_9ACTN</name>
<reference evidence="1 2" key="1">
    <citation type="submission" date="2019-06" db="EMBL/GenBank/DDBJ databases">
        <title>Sequencing the genomes of 1000 actinobacteria strains.</title>
        <authorList>
            <person name="Klenk H.-P."/>
        </authorList>
    </citation>
    <scope>NUCLEOTIDE SEQUENCE [LARGE SCALE GENOMIC DNA]</scope>
    <source>
        <strain evidence="1 2">DSM 8251</strain>
    </source>
</reference>
<comment type="caution">
    <text evidence="1">The sequence shown here is derived from an EMBL/GenBank/DDBJ whole genome shotgun (WGS) entry which is preliminary data.</text>
</comment>
<dbReference type="Proteomes" id="UP000316196">
    <property type="component" value="Unassembled WGS sequence"/>
</dbReference>
<sequence>MGIWDRLRKGRRERTDAARPLTNEAFADHLQNFVDTRWGVEAWVEEAQKFARPSILLVAFDGEFTRRQVPSETWAYRWADARGIPAHRAGVVPYPQRMRDHIAREKARRRRQ</sequence>
<gene>
    <name evidence="1" type="ORF">FB460_0657</name>
</gene>
<evidence type="ECO:0000313" key="2">
    <source>
        <dbReference type="Proteomes" id="UP000316196"/>
    </source>
</evidence>
<protein>
    <submittedName>
        <fullName evidence="1">Uncharacterized protein</fullName>
    </submittedName>
</protein>
<accession>A0A542ZRE6</accession>
<organism evidence="1 2">
    <name type="scientific">Propioniferax innocua</name>
    <dbReference type="NCBI Taxonomy" id="1753"/>
    <lineage>
        <taxon>Bacteria</taxon>
        <taxon>Bacillati</taxon>
        <taxon>Actinomycetota</taxon>
        <taxon>Actinomycetes</taxon>
        <taxon>Propionibacteriales</taxon>
        <taxon>Propionibacteriaceae</taxon>
        <taxon>Propioniferax</taxon>
    </lineage>
</organism>
<dbReference type="OrthoDB" id="5192422at2"/>